<proteinExistence type="predicted"/>
<evidence type="ECO:0000313" key="3">
    <source>
        <dbReference type="Proteomes" id="UP000799429"/>
    </source>
</evidence>
<protein>
    <submittedName>
        <fullName evidence="2">Sugar isomerase</fullName>
    </submittedName>
</protein>
<dbReference type="Gene3D" id="3.40.50.10490">
    <property type="entry name" value="Glucose-6-phosphate isomerase like protein, domain 1"/>
    <property type="match status" value="1"/>
</dbReference>
<dbReference type="PANTHER" id="PTHR38418:SF2">
    <property type="entry name" value="SUGAR ISOMERASE, KPSF_GUTQ (AFU_ORTHOLOGUE AFUA_6G08860)"/>
    <property type="match status" value="1"/>
</dbReference>
<dbReference type="OrthoDB" id="1872003at2759"/>
<dbReference type="SUPFAM" id="SSF53697">
    <property type="entry name" value="SIS domain"/>
    <property type="match status" value="1"/>
</dbReference>
<evidence type="ECO:0000259" key="1">
    <source>
        <dbReference type="PROSITE" id="PS51464"/>
    </source>
</evidence>
<dbReference type="GO" id="GO:0097367">
    <property type="term" value="F:carbohydrate derivative binding"/>
    <property type="evidence" value="ECO:0007669"/>
    <property type="project" value="InterPro"/>
</dbReference>
<sequence length="266" mass="28391">MALELDLKGVEGVYESLRGLKRKRSLPTTPPLSIHDEDSVDIVNRAVHILSTEAAALSHVTRLYQTNSVAKDGLINAVDCVVEVNRRGGKLIICGIGKSGLVGMKTVATMKSLGLACSFMHAAEAVHGDLGDIRINDAVLFITFSGKTAELVNLLPHIPEDTTVMVLTATLNAEQCPLLAGRQDSILLPAPIRESEETSFGVCAPTTSTTVAIAVGDMLALTVADRMHQDQTSDVFRKNHPGGAIGAKFFLIEVRNADESVSHVLE</sequence>
<dbReference type="Proteomes" id="UP000799429">
    <property type="component" value="Unassembled WGS sequence"/>
</dbReference>
<accession>A0A9P4S9K3</accession>
<dbReference type="GO" id="GO:0016853">
    <property type="term" value="F:isomerase activity"/>
    <property type="evidence" value="ECO:0007669"/>
    <property type="project" value="UniProtKB-KW"/>
</dbReference>
<keyword evidence="3" id="KW-1185">Reference proteome</keyword>
<evidence type="ECO:0000313" key="2">
    <source>
        <dbReference type="EMBL" id="KAF2837558.1"/>
    </source>
</evidence>
<dbReference type="InterPro" id="IPR001347">
    <property type="entry name" value="SIS_dom"/>
</dbReference>
<comment type="caution">
    <text evidence="2">The sequence shown here is derived from an EMBL/GenBank/DDBJ whole genome shotgun (WGS) entry which is preliminary data.</text>
</comment>
<dbReference type="PROSITE" id="PS51464">
    <property type="entry name" value="SIS"/>
    <property type="match status" value="1"/>
</dbReference>
<keyword evidence="2" id="KW-0413">Isomerase</keyword>
<name>A0A9P4S9K3_9PEZI</name>
<dbReference type="AlphaFoldDB" id="A0A9P4S9K3"/>
<dbReference type="InterPro" id="IPR046348">
    <property type="entry name" value="SIS_dom_sf"/>
</dbReference>
<organism evidence="2 3">
    <name type="scientific">Patellaria atrata CBS 101060</name>
    <dbReference type="NCBI Taxonomy" id="1346257"/>
    <lineage>
        <taxon>Eukaryota</taxon>
        <taxon>Fungi</taxon>
        <taxon>Dikarya</taxon>
        <taxon>Ascomycota</taxon>
        <taxon>Pezizomycotina</taxon>
        <taxon>Dothideomycetes</taxon>
        <taxon>Dothideomycetes incertae sedis</taxon>
        <taxon>Patellariales</taxon>
        <taxon>Patellariaceae</taxon>
        <taxon>Patellaria</taxon>
    </lineage>
</organism>
<dbReference type="Pfam" id="PF01380">
    <property type="entry name" value="SIS"/>
    <property type="match status" value="1"/>
</dbReference>
<dbReference type="PANTHER" id="PTHR38418">
    <property type="entry name" value="SUGAR ISOMERASE, KPSF/GUTQ (AFU_ORTHOLOGUE AFUA_6G08860)"/>
    <property type="match status" value="1"/>
</dbReference>
<dbReference type="GO" id="GO:1901135">
    <property type="term" value="P:carbohydrate derivative metabolic process"/>
    <property type="evidence" value="ECO:0007669"/>
    <property type="project" value="InterPro"/>
</dbReference>
<reference evidence="2" key="1">
    <citation type="journal article" date="2020" name="Stud. Mycol.">
        <title>101 Dothideomycetes genomes: a test case for predicting lifestyles and emergence of pathogens.</title>
        <authorList>
            <person name="Haridas S."/>
            <person name="Albert R."/>
            <person name="Binder M."/>
            <person name="Bloem J."/>
            <person name="Labutti K."/>
            <person name="Salamov A."/>
            <person name="Andreopoulos B."/>
            <person name="Baker S."/>
            <person name="Barry K."/>
            <person name="Bills G."/>
            <person name="Bluhm B."/>
            <person name="Cannon C."/>
            <person name="Castanera R."/>
            <person name="Culley D."/>
            <person name="Daum C."/>
            <person name="Ezra D."/>
            <person name="Gonzalez J."/>
            <person name="Henrissat B."/>
            <person name="Kuo A."/>
            <person name="Liang C."/>
            <person name="Lipzen A."/>
            <person name="Lutzoni F."/>
            <person name="Magnuson J."/>
            <person name="Mondo S."/>
            <person name="Nolan M."/>
            <person name="Ohm R."/>
            <person name="Pangilinan J."/>
            <person name="Park H.-J."/>
            <person name="Ramirez L."/>
            <person name="Alfaro M."/>
            <person name="Sun H."/>
            <person name="Tritt A."/>
            <person name="Yoshinaga Y."/>
            <person name="Zwiers L.-H."/>
            <person name="Turgeon B."/>
            <person name="Goodwin S."/>
            <person name="Spatafora J."/>
            <person name="Crous P."/>
            <person name="Grigoriev I."/>
        </authorList>
    </citation>
    <scope>NUCLEOTIDE SEQUENCE</scope>
    <source>
        <strain evidence="2">CBS 101060</strain>
    </source>
</reference>
<gene>
    <name evidence="2" type="ORF">M501DRAFT_1006604</name>
</gene>
<feature type="domain" description="SIS" evidence="1">
    <location>
        <begin position="81"/>
        <end position="229"/>
    </location>
</feature>
<dbReference type="EMBL" id="MU006099">
    <property type="protein sequence ID" value="KAF2837558.1"/>
    <property type="molecule type" value="Genomic_DNA"/>
</dbReference>